<keyword evidence="3" id="KW-1185">Reference proteome</keyword>
<evidence type="ECO:0000256" key="1">
    <source>
        <dbReference type="SAM" id="MobiDB-lite"/>
    </source>
</evidence>
<dbReference type="EMBL" id="JAUHPV010000003">
    <property type="protein sequence ID" value="MDN4472615.1"/>
    <property type="molecule type" value="Genomic_DNA"/>
</dbReference>
<dbReference type="RefSeq" id="WP_301127327.1">
    <property type="nucleotide sequence ID" value="NZ_JAUHPV010000003.1"/>
</dbReference>
<gene>
    <name evidence="2" type="ORF">QQX04_06370</name>
</gene>
<sequence length="66" mass="7723">MSNDGLGQVEYFYNTRTRMVEKGRLSSWEDLMGPYSTREEAEQALETAKKRSASWDEDDAEWKGER</sequence>
<protein>
    <submittedName>
        <fullName evidence="2">SPOR domain-containing protein</fullName>
    </submittedName>
</protein>
<evidence type="ECO:0000313" key="3">
    <source>
        <dbReference type="Proteomes" id="UP001172738"/>
    </source>
</evidence>
<reference evidence="2" key="1">
    <citation type="submission" date="2023-06" db="EMBL/GenBank/DDBJ databases">
        <title>SYSU T00b26.</title>
        <authorList>
            <person name="Gao L."/>
            <person name="Fang B.-Z."/>
            <person name="Li W.-J."/>
        </authorList>
    </citation>
    <scope>NUCLEOTIDE SEQUENCE</scope>
    <source>
        <strain evidence="2">SYSU T00b26</strain>
    </source>
</reference>
<comment type="caution">
    <text evidence="2">The sequence shown here is derived from an EMBL/GenBank/DDBJ whole genome shotgun (WGS) entry which is preliminary data.</text>
</comment>
<name>A0ABT8G0F2_9MICO</name>
<evidence type="ECO:0000313" key="2">
    <source>
        <dbReference type="EMBL" id="MDN4472615.1"/>
    </source>
</evidence>
<dbReference type="Proteomes" id="UP001172738">
    <property type="component" value="Unassembled WGS sequence"/>
</dbReference>
<proteinExistence type="predicted"/>
<accession>A0ABT8G0F2</accession>
<organism evidence="2 3">
    <name type="scientific">Demequina zhanjiangensis</name>
    <dbReference type="NCBI Taxonomy" id="3051659"/>
    <lineage>
        <taxon>Bacteria</taxon>
        <taxon>Bacillati</taxon>
        <taxon>Actinomycetota</taxon>
        <taxon>Actinomycetes</taxon>
        <taxon>Micrococcales</taxon>
        <taxon>Demequinaceae</taxon>
        <taxon>Demequina</taxon>
    </lineage>
</organism>
<feature type="region of interest" description="Disordered" evidence="1">
    <location>
        <begin position="37"/>
        <end position="66"/>
    </location>
</feature>